<protein>
    <submittedName>
        <fullName evidence="2">Uncharacterized protein</fullName>
    </submittedName>
</protein>
<evidence type="ECO:0000256" key="1">
    <source>
        <dbReference type="SAM" id="MobiDB-lite"/>
    </source>
</evidence>
<accession>A0A5J5CV27</accession>
<evidence type="ECO:0000313" key="3">
    <source>
        <dbReference type="Proteomes" id="UP000327493"/>
    </source>
</evidence>
<dbReference type="EMBL" id="VOFY01000015">
    <property type="protein sequence ID" value="KAA8585597.1"/>
    <property type="molecule type" value="Genomic_DNA"/>
</dbReference>
<name>A0A5J5CV27_9PERO</name>
<feature type="region of interest" description="Disordered" evidence="1">
    <location>
        <begin position="1"/>
        <end position="142"/>
    </location>
</feature>
<proteinExistence type="predicted"/>
<evidence type="ECO:0000313" key="2">
    <source>
        <dbReference type="EMBL" id="KAA8585597.1"/>
    </source>
</evidence>
<comment type="caution">
    <text evidence="2">The sequence shown here is derived from an EMBL/GenBank/DDBJ whole genome shotgun (WGS) entry which is preliminary data.</text>
</comment>
<gene>
    <name evidence="2" type="ORF">FQN60_004291</name>
</gene>
<organism evidence="2 3">
    <name type="scientific">Etheostoma spectabile</name>
    <name type="common">orangethroat darter</name>
    <dbReference type="NCBI Taxonomy" id="54343"/>
    <lineage>
        <taxon>Eukaryota</taxon>
        <taxon>Metazoa</taxon>
        <taxon>Chordata</taxon>
        <taxon>Craniata</taxon>
        <taxon>Vertebrata</taxon>
        <taxon>Euteleostomi</taxon>
        <taxon>Actinopterygii</taxon>
        <taxon>Neopterygii</taxon>
        <taxon>Teleostei</taxon>
        <taxon>Neoteleostei</taxon>
        <taxon>Acanthomorphata</taxon>
        <taxon>Eupercaria</taxon>
        <taxon>Perciformes</taxon>
        <taxon>Percoidei</taxon>
        <taxon>Percidae</taxon>
        <taxon>Etheostomatinae</taxon>
        <taxon>Etheostoma</taxon>
    </lineage>
</organism>
<sequence length="142" mass="15658">MTAERKPPTGNPVSFSHTGHSEEEKPAAGSSRYNRDSNQSRDTLSCVFAQRNRDTVNRHTGTSRTGKGDQLDRHTVTSRTGTGDQLDRHTVTSRTGTGDQLERHTVTSRTATGEQKDRHRGPEGPPQGTRRTGTGEQKDPHR</sequence>
<dbReference type="Proteomes" id="UP000327493">
    <property type="component" value="Chromosome 15"/>
</dbReference>
<feature type="compositionally biased region" description="Basic and acidic residues" evidence="1">
    <location>
        <begin position="66"/>
        <end position="75"/>
    </location>
</feature>
<dbReference type="AlphaFoldDB" id="A0A5J5CV27"/>
<keyword evidence="3" id="KW-1185">Reference proteome</keyword>
<feature type="compositionally biased region" description="Low complexity" evidence="1">
    <location>
        <begin position="126"/>
        <end position="135"/>
    </location>
</feature>
<reference evidence="2 3" key="1">
    <citation type="submission" date="2019-08" db="EMBL/GenBank/DDBJ databases">
        <title>A chromosome-level genome assembly, high-density linkage maps, and genome scans reveal the genomic architecture of hybrid incompatibilities underlying speciation via character displacement in darters (Percidae: Etheostominae).</title>
        <authorList>
            <person name="Moran R.L."/>
            <person name="Catchen J.M."/>
            <person name="Fuller R.C."/>
        </authorList>
    </citation>
    <scope>NUCLEOTIDE SEQUENCE [LARGE SCALE GENOMIC DNA]</scope>
    <source>
        <strain evidence="2">EspeVRDwgs_2016</strain>
        <tissue evidence="2">Muscle</tissue>
    </source>
</reference>